<dbReference type="SUPFAM" id="SSF81631">
    <property type="entry name" value="PAP/OAS1 substrate-binding domain"/>
    <property type="match status" value="1"/>
</dbReference>
<proteinExistence type="predicted"/>
<gene>
    <name evidence="1" type="ORF">RA086_03065</name>
</gene>
<comment type="caution">
    <text evidence="1">The sequence shown here is derived from an EMBL/GenBank/DDBJ whole genome shotgun (WGS) entry which is preliminary data.</text>
</comment>
<keyword evidence="2" id="KW-1185">Reference proteome</keyword>
<dbReference type="Pfam" id="PF04439">
    <property type="entry name" value="Adenyl_transf"/>
    <property type="match status" value="1"/>
</dbReference>
<evidence type="ECO:0000313" key="2">
    <source>
        <dbReference type="Proteomes" id="UP001227831"/>
    </source>
</evidence>
<dbReference type="Gene3D" id="1.20.120.330">
    <property type="entry name" value="Nucleotidyltransferases domain 2"/>
    <property type="match status" value="1"/>
</dbReference>
<name>A0ABU1A6R4_9LACO</name>
<dbReference type="SUPFAM" id="SSF81301">
    <property type="entry name" value="Nucleotidyltransferase"/>
    <property type="match status" value="1"/>
</dbReference>
<evidence type="ECO:0000313" key="1">
    <source>
        <dbReference type="EMBL" id="MDQ7936626.1"/>
    </source>
</evidence>
<protein>
    <submittedName>
        <fullName evidence="1">Aminoglycoside 6-adenylyltransferase</fullName>
    </submittedName>
</protein>
<dbReference type="InterPro" id="IPR043519">
    <property type="entry name" value="NT_sf"/>
</dbReference>
<reference evidence="1 2" key="1">
    <citation type="journal article" date="2023" name="Int. J. Syst. Evol. Microbiol.">
        <title>Lactiplantibacillus brownii sp. nov., a novel psychrotolerant species isolated from sauerkraut.</title>
        <authorList>
            <person name="Heng Y.C."/>
            <person name="Silvaraju S."/>
            <person name="Lee J.K.Y."/>
            <person name="Kittelmann S."/>
        </authorList>
    </citation>
    <scope>NUCLEOTIDE SEQUENCE [LARGE SCALE GENOMIC DNA]</scope>
    <source>
        <strain evidence="1 2">WILCCON 0030</strain>
    </source>
</reference>
<organism evidence="1 2">
    <name type="scientific">Lactiplantibacillus brownii</name>
    <dbReference type="NCBI Taxonomy" id="3069269"/>
    <lineage>
        <taxon>Bacteria</taxon>
        <taxon>Bacillati</taxon>
        <taxon>Bacillota</taxon>
        <taxon>Bacilli</taxon>
        <taxon>Lactobacillales</taxon>
        <taxon>Lactobacillaceae</taxon>
        <taxon>Lactiplantibacillus</taxon>
    </lineage>
</organism>
<sequence length="287" mass="33533">MTPLDPLTHFFENQADCRLWAMTGSLVNPRRTRDKFTDYDVAFFTTDVTPYRQDDHFLTQFGEVLLQTEPPTPHVSQPTQGCTYLVQYTSGLRIDFQFYALDQLANCLASDQLTKIMADKDQCLPQPPTPSDRDYWTLPPTTAQYSATVREFWWQFLNTLKANCRHDFLLAQFYLNLTRTELVQLWTWLLAYPDGFERSYGKQNTDLISQLPSHDRAQLLATFDTSSPRALNESLRLLQDLMVPIARLLTSEVGVDYRQFIPYESVPERYLQSKHEPQLAHYFRSKY</sequence>
<dbReference type="EMBL" id="JAVCWF010000001">
    <property type="protein sequence ID" value="MDQ7936626.1"/>
    <property type="molecule type" value="Genomic_DNA"/>
</dbReference>
<dbReference type="InterPro" id="IPR007530">
    <property type="entry name" value="Aminoglycoside_adenylylTfrase"/>
</dbReference>
<dbReference type="RefSeq" id="WP_308702443.1">
    <property type="nucleotide sequence ID" value="NZ_AP027463.1"/>
</dbReference>
<accession>A0ABU1A6R4</accession>
<dbReference type="Proteomes" id="UP001227831">
    <property type="component" value="Unassembled WGS sequence"/>
</dbReference>
<dbReference type="Gene3D" id="3.30.460.10">
    <property type="entry name" value="Beta Polymerase, domain 2"/>
    <property type="match status" value="1"/>
</dbReference>